<accession>A0AAV5KX14</accession>
<dbReference type="AlphaFoldDB" id="A0AAV5KX14"/>
<evidence type="ECO:0000313" key="2">
    <source>
        <dbReference type="Proteomes" id="UP001054252"/>
    </source>
</evidence>
<name>A0AAV5KX14_9ROSI</name>
<protein>
    <submittedName>
        <fullName evidence="1">Uncharacterized protein</fullName>
    </submittedName>
</protein>
<reference evidence="1 2" key="1">
    <citation type="journal article" date="2021" name="Commun. Biol.">
        <title>The genome of Shorea leprosula (Dipterocarpaceae) highlights the ecological relevance of drought in aseasonal tropical rainforests.</title>
        <authorList>
            <person name="Ng K.K.S."/>
            <person name="Kobayashi M.J."/>
            <person name="Fawcett J.A."/>
            <person name="Hatakeyama M."/>
            <person name="Paape T."/>
            <person name="Ng C.H."/>
            <person name="Ang C.C."/>
            <person name="Tnah L.H."/>
            <person name="Lee C.T."/>
            <person name="Nishiyama T."/>
            <person name="Sese J."/>
            <person name="O'Brien M.J."/>
            <person name="Copetti D."/>
            <person name="Mohd Noor M.I."/>
            <person name="Ong R.C."/>
            <person name="Putra M."/>
            <person name="Sireger I.Z."/>
            <person name="Indrioko S."/>
            <person name="Kosugi Y."/>
            <person name="Izuno A."/>
            <person name="Isagi Y."/>
            <person name="Lee S.L."/>
            <person name="Shimizu K.K."/>
        </authorList>
    </citation>
    <scope>NUCLEOTIDE SEQUENCE [LARGE SCALE GENOMIC DNA]</scope>
    <source>
        <strain evidence="1">214</strain>
    </source>
</reference>
<gene>
    <name evidence="1" type="ORF">SLEP1_g38044</name>
</gene>
<dbReference type="EMBL" id="BPVZ01000082">
    <property type="protein sequence ID" value="GKV29073.1"/>
    <property type="molecule type" value="Genomic_DNA"/>
</dbReference>
<organism evidence="1 2">
    <name type="scientific">Rubroshorea leprosula</name>
    <dbReference type="NCBI Taxonomy" id="152421"/>
    <lineage>
        <taxon>Eukaryota</taxon>
        <taxon>Viridiplantae</taxon>
        <taxon>Streptophyta</taxon>
        <taxon>Embryophyta</taxon>
        <taxon>Tracheophyta</taxon>
        <taxon>Spermatophyta</taxon>
        <taxon>Magnoliopsida</taxon>
        <taxon>eudicotyledons</taxon>
        <taxon>Gunneridae</taxon>
        <taxon>Pentapetalae</taxon>
        <taxon>rosids</taxon>
        <taxon>malvids</taxon>
        <taxon>Malvales</taxon>
        <taxon>Dipterocarpaceae</taxon>
        <taxon>Rubroshorea</taxon>
    </lineage>
</organism>
<evidence type="ECO:0000313" key="1">
    <source>
        <dbReference type="EMBL" id="GKV29073.1"/>
    </source>
</evidence>
<proteinExistence type="predicted"/>
<comment type="caution">
    <text evidence="1">The sequence shown here is derived from an EMBL/GenBank/DDBJ whole genome shotgun (WGS) entry which is preliminary data.</text>
</comment>
<dbReference type="Proteomes" id="UP001054252">
    <property type="component" value="Unassembled WGS sequence"/>
</dbReference>
<sequence length="110" mass="12342">MDENAADEIMREVDIDAAGEIVEEEEEIELVDIELEEKEIELIDREFSADNAVEEIGKEKEIIGENDVSPIREVQQTVPTTDDPKLPVLTFPVRFLGCCPTFCSRSSTPS</sequence>
<keyword evidence="2" id="KW-1185">Reference proteome</keyword>